<feature type="domain" description="Methyltransferase" evidence="1">
    <location>
        <begin position="76"/>
        <end position="162"/>
    </location>
</feature>
<dbReference type="InterPro" id="IPR029063">
    <property type="entry name" value="SAM-dependent_MTases_sf"/>
</dbReference>
<dbReference type="KEGG" id="ehx:EMIHUDRAFT_119246"/>
<reference evidence="3" key="1">
    <citation type="journal article" date="2013" name="Nature">
        <title>Pan genome of the phytoplankton Emiliania underpins its global distribution.</title>
        <authorList>
            <person name="Read B.A."/>
            <person name="Kegel J."/>
            <person name="Klute M.J."/>
            <person name="Kuo A."/>
            <person name="Lefebvre S.C."/>
            <person name="Maumus F."/>
            <person name="Mayer C."/>
            <person name="Miller J."/>
            <person name="Monier A."/>
            <person name="Salamov A."/>
            <person name="Young J."/>
            <person name="Aguilar M."/>
            <person name="Claverie J.M."/>
            <person name="Frickenhaus S."/>
            <person name="Gonzalez K."/>
            <person name="Herman E.K."/>
            <person name="Lin Y.C."/>
            <person name="Napier J."/>
            <person name="Ogata H."/>
            <person name="Sarno A.F."/>
            <person name="Shmutz J."/>
            <person name="Schroeder D."/>
            <person name="de Vargas C."/>
            <person name="Verret F."/>
            <person name="von Dassow P."/>
            <person name="Valentin K."/>
            <person name="Van de Peer Y."/>
            <person name="Wheeler G."/>
            <person name="Dacks J.B."/>
            <person name="Delwiche C.F."/>
            <person name="Dyhrman S.T."/>
            <person name="Glockner G."/>
            <person name="John U."/>
            <person name="Richards T."/>
            <person name="Worden A.Z."/>
            <person name="Zhang X."/>
            <person name="Grigoriev I.V."/>
            <person name="Allen A.E."/>
            <person name="Bidle K."/>
            <person name="Borodovsky M."/>
            <person name="Bowler C."/>
            <person name="Brownlee C."/>
            <person name="Cock J.M."/>
            <person name="Elias M."/>
            <person name="Gladyshev V.N."/>
            <person name="Groth M."/>
            <person name="Guda C."/>
            <person name="Hadaegh A."/>
            <person name="Iglesias-Rodriguez M.D."/>
            <person name="Jenkins J."/>
            <person name="Jones B.M."/>
            <person name="Lawson T."/>
            <person name="Leese F."/>
            <person name="Lindquist E."/>
            <person name="Lobanov A."/>
            <person name="Lomsadze A."/>
            <person name="Malik S.B."/>
            <person name="Marsh M.E."/>
            <person name="Mackinder L."/>
            <person name="Mock T."/>
            <person name="Mueller-Roeber B."/>
            <person name="Pagarete A."/>
            <person name="Parker M."/>
            <person name="Probert I."/>
            <person name="Quesneville H."/>
            <person name="Raines C."/>
            <person name="Rensing S.A."/>
            <person name="Riano-Pachon D.M."/>
            <person name="Richier S."/>
            <person name="Rokitta S."/>
            <person name="Shiraiwa Y."/>
            <person name="Soanes D.M."/>
            <person name="van der Giezen M."/>
            <person name="Wahlund T.M."/>
            <person name="Williams B."/>
            <person name="Wilson W."/>
            <person name="Wolfe G."/>
            <person name="Wurch L.L."/>
        </authorList>
    </citation>
    <scope>NUCLEOTIDE SEQUENCE</scope>
</reference>
<dbReference type="GeneID" id="17261961"/>
<sequence>MDQQAILAMCRAKTSGSSIATGVLEDRATAFSLIYQRRLWGTGESASGPGSSVANAQGAARAVAEVVRSNGVKSLIDVGCGDLNWLGPELASFPLLHVTAIDIAAAAYASASADPRYAAVAFRAHDVVASPLPVAAELLLCRQCLNHMSAEDAVRALRHIAQSGARLLLLSHYARGDNSAEMLTVGVKYRSWNLQQPPFSDLLPPPEKCFEDEYNEEQRPNPMVLALYRLGLQ</sequence>
<dbReference type="SUPFAM" id="SSF53335">
    <property type="entry name" value="S-adenosyl-L-methionine-dependent methyltransferases"/>
    <property type="match status" value="1"/>
</dbReference>
<dbReference type="Proteomes" id="UP000013827">
    <property type="component" value="Unassembled WGS sequence"/>
</dbReference>
<reference evidence="2" key="2">
    <citation type="submission" date="2024-10" db="UniProtKB">
        <authorList>
            <consortium name="EnsemblProtists"/>
        </authorList>
    </citation>
    <scope>IDENTIFICATION</scope>
</reference>
<dbReference type="RefSeq" id="XP_005768239.1">
    <property type="nucleotide sequence ID" value="XM_005768182.1"/>
</dbReference>
<dbReference type="GeneID" id="17253100"/>
<dbReference type="AlphaFoldDB" id="A0A0D3I6R7"/>
<evidence type="ECO:0000313" key="2">
    <source>
        <dbReference type="EnsemblProtists" id="EOD06952"/>
    </source>
</evidence>
<dbReference type="Gene3D" id="3.40.50.150">
    <property type="entry name" value="Vaccinia Virus protein VP39"/>
    <property type="match status" value="1"/>
</dbReference>
<name>A0A0D3I6R7_EMIH1</name>
<proteinExistence type="predicted"/>
<dbReference type="HOGENOM" id="CLU_073683_0_0_1"/>
<dbReference type="EnsemblProtists" id="EOD06952">
    <property type="protein sequence ID" value="EOD06952"/>
    <property type="gene ID" value="EMIHUDRAFT_218673"/>
</dbReference>
<protein>
    <recommendedName>
        <fullName evidence="1">Methyltransferase domain-containing protein</fullName>
    </recommendedName>
</protein>
<dbReference type="EnsemblProtists" id="EOD15810">
    <property type="protein sequence ID" value="EOD15810"/>
    <property type="gene ID" value="EMIHUDRAFT_119246"/>
</dbReference>
<keyword evidence="3" id="KW-1185">Reference proteome</keyword>
<dbReference type="PaxDb" id="2903-EOD06952"/>
<dbReference type="InterPro" id="IPR041698">
    <property type="entry name" value="Methyltransf_25"/>
</dbReference>
<evidence type="ECO:0000313" key="3">
    <source>
        <dbReference type="Proteomes" id="UP000013827"/>
    </source>
</evidence>
<dbReference type="Pfam" id="PF13649">
    <property type="entry name" value="Methyltransf_25"/>
    <property type="match status" value="1"/>
</dbReference>
<accession>A0A0D3I6R7</accession>
<dbReference type="KEGG" id="ehx:EMIHUDRAFT_218673"/>
<organism evidence="2 3">
    <name type="scientific">Emiliania huxleyi (strain CCMP1516)</name>
    <dbReference type="NCBI Taxonomy" id="280463"/>
    <lineage>
        <taxon>Eukaryota</taxon>
        <taxon>Haptista</taxon>
        <taxon>Haptophyta</taxon>
        <taxon>Prymnesiophyceae</taxon>
        <taxon>Isochrysidales</taxon>
        <taxon>Noelaerhabdaceae</taxon>
        <taxon>Emiliania</taxon>
    </lineage>
</organism>
<evidence type="ECO:0000259" key="1">
    <source>
        <dbReference type="Pfam" id="PF13649"/>
    </source>
</evidence>
<dbReference type="RefSeq" id="XP_005759381.1">
    <property type="nucleotide sequence ID" value="XM_005759324.1"/>
</dbReference>
<dbReference type="OMA" id="VHEGADN"/>